<evidence type="ECO:0000259" key="4">
    <source>
        <dbReference type="Pfam" id="PF17815"/>
    </source>
</evidence>
<dbReference type="Gene3D" id="2.40.10.10">
    <property type="entry name" value="Trypsin-like serine proteases"/>
    <property type="match status" value="2"/>
</dbReference>
<dbReference type="PANTHER" id="PTHR45980">
    <property type="match status" value="1"/>
</dbReference>
<dbReference type="Pfam" id="PF13365">
    <property type="entry name" value="Trypsin_2"/>
    <property type="match status" value="1"/>
</dbReference>
<dbReference type="InterPro" id="IPR043504">
    <property type="entry name" value="Peptidase_S1_PA_chymotrypsin"/>
</dbReference>
<evidence type="ECO:0000256" key="2">
    <source>
        <dbReference type="ARBA" id="ARBA00022801"/>
    </source>
</evidence>
<feature type="domain" description="Protease Do-like PDZ" evidence="4">
    <location>
        <begin position="344"/>
        <end position="503"/>
    </location>
</feature>
<organism evidence="5">
    <name type="scientific">viral metagenome</name>
    <dbReference type="NCBI Taxonomy" id="1070528"/>
    <lineage>
        <taxon>unclassified sequences</taxon>
        <taxon>metagenomes</taxon>
        <taxon>organismal metagenomes</taxon>
    </lineage>
</organism>
<dbReference type="PANTHER" id="PTHR45980:SF9">
    <property type="entry name" value="PROTEASE DO-LIKE 10, MITOCHONDRIAL-RELATED"/>
    <property type="match status" value="1"/>
</dbReference>
<dbReference type="InterPro" id="IPR036034">
    <property type="entry name" value="PDZ_sf"/>
</dbReference>
<evidence type="ECO:0000313" key="5">
    <source>
        <dbReference type="EMBL" id="QHS97607.1"/>
    </source>
</evidence>
<evidence type="ECO:0000256" key="1">
    <source>
        <dbReference type="ARBA" id="ARBA00022670"/>
    </source>
</evidence>
<dbReference type="GO" id="GO:0004252">
    <property type="term" value="F:serine-type endopeptidase activity"/>
    <property type="evidence" value="ECO:0007669"/>
    <property type="project" value="InterPro"/>
</dbReference>
<dbReference type="AlphaFoldDB" id="A0A6C0BZ30"/>
<dbReference type="Gene3D" id="2.30.42.10">
    <property type="match status" value="1"/>
</dbReference>
<protein>
    <recommendedName>
        <fullName evidence="4">Protease Do-like PDZ domain-containing protein</fullName>
    </recommendedName>
</protein>
<evidence type="ECO:0000256" key="3">
    <source>
        <dbReference type="ARBA" id="ARBA00022825"/>
    </source>
</evidence>
<name>A0A6C0BZ30_9ZZZZ</name>
<dbReference type="EMBL" id="MN739300">
    <property type="protein sequence ID" value="QHS97607.1"/>
    <property type="molecule type" value="Genomic_DNA"/>
</dbReference>
<proteinExistence type="predicted"/>
<keyword evidence="2" id="KW-0378">Hydrolase</keyword>
<dbReference type="InterPro" id="IPR009003">
    <property type="entry name" value="Peptidase_S1_PA"/>
</dbReference>
<sequence>MAHSERHRGVVKIICEGASPKYTMPWQMCAQESWTGSGFFVRTDQGEVFILTNAHVVDNAFVVRVMLERAGGSRKYAQVVCTAPDVDLALLQVARCDVNEAAILPLASDIPPLFSSVATLGFPQGGSTVCVTKGVVSRIDAQIYAYLLEQGFTPRVACSPSKVLILQIDAAINPGNSGGPALSADGYVVGVTSSSMNEAQNIGYIIPTCIVQMFIKEYLQTGGWRGLCELGFAYRKLECEALRKYMGVFEDRGVLVTSVAPLGALSTSLSENDVLIAVDGMCVHSDATITCEYKENAGVQLPFEHIFSLKRPGQSIVLQVLRSSRVETLVTEAATLPSLLPRYNALDAHASFAMFGGMVFSRLSMPLYHDIYFDEDEPMSCARSSLLSEGRKWKGTPDQEIVLLLCILRHRVNEGISSSNAYRIVTHINDVAVPNLGSLITEVLSQLSTPGLEERFLRIRFRKENSDGVCNVSSEEILKISDMTQADCEIMQQNQISAPVSPDLAAVYTESAPADNAAIAPWVQCLRECDEPRTESSSKRVRA</sequence>
<dbReference type="InterPro" id="IPR046449">
    <property type="entry name" value="DEGP_PDZ_sf"/>
</dbReference>
<accession>A0A6C0BZ30</accession>
<dbReference type="GO" id="GO:0006508">
    <property type="term" value="P:proteolysis"/>
    <property type="evidence" value="ECO:0007669"/>
    <property type="project" value="UniProtKB-KW"/>
</dbReference>
<dbReference type="Pfam" id="PF17815">
    <property type="entry name" value="PDZ_3"/>
    <property type="match status" value="1"/>
</dbReference>
<dbReference type="InterPro" id="IPR041517">
    <property type="entry name" value="DEGP_PDZ"/>
</dbReference>
<keyword evidence="3" id="KW-0720">Serine protease</keyword>
<reference evidence="5" key="1">
    <citation type="journal article" date="2020" name="Nature">
        <title>Giant virus diversity and host interactions through global metagenomics.</title>
        <authorList>
            <person name="Schulz F."/>
            <person name="Roux S."/>
            <person name="Paez-Espino D."/>
            <person name="Jungbluth S."/>
            <person name="Walsh D.A."/>
            <person name="Denef V.J."/>
            <person name="McMahon K.D."/>
            <person name="Konstantinidis K.T."/>
            <person name="Eloe-Fadrosh E.A."/>
            <person name="Kyrpides N.C."/>
            <person name="Woyke T."/>
        </authorList>
    </citation>
    <scope>NUCLEOTIDE SEQUENCE</scope>
    <source>
        <strain evidence="5">GVMAG-M-3300020182-33</strain>
    </source>
</reference>
<dbReference type="InterPro" id="IPR001940">
    <property type="entry name" value="Peptidase_S1C"/>
</dbReference>
<dbReference type="SUPFAM" id="SSF50156">
    <property type="entry name" value="PDZ domain-like"/>
    <property type="match status" value="1"/>
</dbReference>
<dbReference type="PRINTS" id="PR00834">
    <property type="entry name" value="PROTEASES2C"/>
</dbReference>
<keyword evidence="1" id="KW-0645">Protease</keyword>
<dbReference type="Gene3D" id="3.20.190.20">
    <property type="match status" value="1"/>
</dbReference>
<dbReference type="SUPFAM" id="SSF50494">
    <property type="entry name" value="Trypsin-like serine proteases"/>
    <property type="match status" value="1"/>
</dbReference>